<feature type="compositionally biased region" description="Pro residues" evidence="1">
    <location>
        <begin position="135"/>
        <end position="145"/>
    </location>
</feature>
<gene>
    <name evidence="2" type="ORF">Cba03nite_34250</name>
</gene>
<name>A0A8J3NK13_9ACTN</name>
<sequence>MGRIRTIKPEFWASETLAKVSIRARMTFAGTWTYVDDNGVGRDNHCLIASTVYPLEADPREARDSTRDDLASLAEQGLIIRYIVDGRRYLKVAGWDEHQRIDRPGKPRYPQPDADGAQILTPECAHALDTATWPSPSPSPGPAAEPPQRCAASAYRRRTGRFAARGRRYITIEVRRRQRPDDGQPPGGEPGQPAAHLTREQHSEPAQKATSQTPDQAASPGARETVATLQRPEQGTGSREQGRRSRDQGASDTHSLIATWPPALPGPSSEPQTLPGMPGDHPGAVVCRPSPVAARHPSRPAAEVEAAFNRFWAAYPKRVAKQDARNAWNKIAKDFRADLDTIVIGAERYRDDSARRRAGDRYTAHPGTWLRAGRWLDELPTQDDRVLSTADQRVQAGLAVAAIFAEREARGEI</sequence>
<dbReference type="EMBL" id="BONF01000017">
    <property type="protein sequence ID" value="GIF82076.1"/>
    <property type="molecule type" value="Genomic_DNA"/>
</dbReference>
<feature type="compositionally biased region" description="Basic residues" evidence="1">
    <location>
        <begin position="155"/>
        <end position="168"/>
    </location>
</feature>
<reference evidence="2 3" key="1">
    <citation type="submission" date="2021-01" db="EMBL/GenBank/DDBJ databases">
        <title>Whole genome shotgun sequence of Catellatospora bangladeshensis NBRC 107357.</title>
        <authorList>
            <person name="Komaki H."/>
            <person name="Tamura T."/>
        </authorList>
    </citation>
    <scope>NUCLEOTIDE SEQUENCE [LARGE SCALE GENOMIC DNA]</scope>
    <source>
        <strain evidence="2 3">NBRC 107357</strain>
    </source>
</reference>
<dbReference type="RefSeq" id="WP_203746843.1">
    <property type="nucleotide sequence ID" value="NZ_BONF01000017.1"/>
</dbReference>
<protein>
    <submittedName>
        <fullName evidence="2">Uncharacterized protein</fullName>
    </submittedName>
</protein>
<feature type="region of interest" description="Disordered" evidence="1">
    <location>
        <begin position="129"/>
        <end position="284"/>
    </location>
</feature>
<feature type="compositionally biased region" description="Basic and acidic residues" evidence="1">
    <location>
        <begin position="240"/>
        <end position="249"/>
    </location>
</feature>
<organism evidence="2 3">
    <name type="scientific">Catellatospora bangladeshensis</name>
    <dbReference type="NCBI Taxonomy" id="310355"/>
    <lineage>
        <taxon>Bacteria</taxon>
        <taxon>Bacillati</taxon>
        <taxon>Actinomycetota</taxon>
        <taxon>Actinomycetes</taxon>
        <taxon>Micromonosporales</taxon>
        <taxon>Micromonosporaceae</taxon>
        <taxon>Catellatospora</taxon>
    </lineage>
</organism>
<evidence type="ECO:0000256" key="1">
    <source>
        <dbReference type="SAM" id="MobiDB-lite"/>
    </source>
</evidence>
<evidence type="ECO:0000313" key="2">
    <source>
        <dbReference type="EMBL" id="GIF82076.1"/>
    </source>
</evidence>
<keyword evidence="3" id="KW-1185">Reference proteome</keyword>
<proteinExistence type="predicted"/>
<dbReference type="Proteomes" id="UP000601223">
    <property type="component" value="Unassembled WGS sequence"/>
</dbReference>
<dbReference type="AlphaFoldDB" id="A0A8J3NK13"/>
<feature type="compositionally biased region" description="Polar residues" evidence="1">
    <location>
        <begin position="227"/>
        <end position="239"/>
    </location>
</feature>
<comment type="caution">
    <text evidence="2">The sequence shown here is derived from an EMBL/GenBank/DDBJ whole genome shotgun (WGS) entry which is preliminary data.</text>
</comment>
<evidence type="ECO:0000313" key="3">
    <source>
        <dbReference type="Proteomes" id="UP000601223"/>
    </source>
</evidence>
<accession>A0A8J3NK13</accession>
<feature type="compositionally biased region" description="Basic and acidic residues" evidence="1">
    <location>
        <begin position="173"/>
        <end position="182"/>
    </location>
</feature>